<dbReference type="InterPro" id="IPR006527">
    <property type="entry name" value="F-box-assoc_dom_typ1"/>
</dbReference>
<evidence type="ECO:0000313" key="2">
    <source>
        <dbReference type="EnsemblPlants" id="QL09p021311:mrna:CDS:1"/>
    </source>
</evidence>
<dbReference type="Proteomes" id="UP000594261">
    <property type="component" value="Chromosome 9"/>
</dbReference>
<dbReference type="AlphaFoldDB" id="A0A7N2RAQ3"/>
<dbReference type="RefSeq" id="XP_030935231.1">
    <property type="nucleotide sequence ID" value="XM_031079371.1"/>
</dbReference>
<dbReference type="PANTHER" id="PTHR31672:SF13">
    <property type="entry name" value="F-BOX PROTEIN CPR30-LIKE"/>
    <property type="match status" value="1"/>
</dbReference>
<dbReference type="NCBIfam" id="TIGR01640">
    <property type="entry name" value="F_box_assoc_1"/>
    <property type="match status" value="1"/>
</dbReference>
<accession>A0A7N2RAQ3</accession>
<dbReference type="OMA" id="ICNISNM"/>
<dbReference type="Gramene" id="QL09p021311:mrna">
    <property type="protein sequence ID" value="QL09p021311:mrna:CDS:1"/>
    <property type="gene ID" value="QL09p021311"/>
</dbReference>
<dbReference type="PANTHER" id="PTHR31672">
    <property type="entry name" value="BNACNNG10540D PROTEIN"/>
    <property type="match status" value="1"/>
</dbReference>
<dbReference type="RefSeq" id="XP_030935232.1">
    <property type="nucleotide sequence ID" value="XM_031079372.1"/>
</dbReference>
<organism evidence="2 3">
    <name type="scientific">Quercus lobata</name>
    <name type="common">Valley oak</name>
    <dbReference type="NCBI Taxonomy" id="97700"/>
    <lineage>
        <taxon>Eukaryota</taxon>
        <taxon>Viridiplantae</taxon>
        <taxon>Streptophyta</taxon>
        <taxon>Embryophyta</taxon>
        <taxon>Tracheophyta</taxon>
        <taxon>Spermatophyta</taxon>
        <taxon>Magnoliopsida</taxon>
        <taxon>eudicotyledons</taxon>
        <taxon>Gunneridae</taxon>
        <taxon>Pentapetalae</taxon>
        <taxon>rosids</taxon>
        <taxon>fabids</taxon>
        <taxon>Fagales</taxon>
        <taxon>Fagaceae</taxon>
        <taxon>Quercus</taxon>
    </lineage>
</organism>
<name>A0A7N2RAQ3_QUELO</name>
<dbReference type="InterPro" id="IPR001810">
    <property type="entry name" value="F-box_dom"/>
</dbReference>
<dbReference type="InterPro" id="IPR050796">
    <property type="entry name" value="SCF_F-box_component"/>
</dbReference>
<evidence type="ECO:0000313" key="3">
    <source>
        <dbReference type="Proteomes" id="UP000594261"/>
    </source>
</evidence>
<dbReference type="InterPro" id="IPR017451">
    <property type="entry name" value="F-box-assoc_interact_dom"/>
</dbReference>
<dbReference type="InterPro" id="IPR036047">
    <property type="entry name" value="F-box-like_dom_sf"/>
</dbReference>
<dbReference type="PROSITE" id="PS50181">
    <property type="entry name" value="FBOX"/>
    <property type="match status" value="1"/>
</dbReference>
<dbReference type="Pfam" id="PF07734">
    <property type="entry name" value="FBA_1"/>
    <property type="match status" value="1"/>
</dbReference>
<dbReference type="OrthoDB" id="1932945at2759"/>
<dbReference type="Pfam" id="PF00646">
    <property type="entry name" value="F-box"/>
    <property type="match status" value="1"/>
</dbReference>
<dbReference type="FunCoup" id="A0A7N2RAQ3">
    <property type="interactions" value="32"/>
</dbReference>
<dbReference type="CDD" id="cd22157">
    <property type="entry name" value="F-box_AtFBW1-like"/>
    <property type="match status" value="1"/>
</dbReference>
<reference evidence="2" key="2">
    <citation type="submission" date="2021-01" db="UniProtKB">
        <authorList>
            <consortium name="EnsemblPlants"/>
        </authorList>
    </citation>
    <scope>IDENTIFICATION</scope>
</reference>
<dbReference type="InParanoid" id="A0A7N2RAQ3"/>
<reference evidence="2 3" key="1">
    <citation type="journal article" date="2016" name="G3 (Bethesda)">
        <title>First Draft Assembly and Annotation of the Genome of a California Endemic Oak Quercus lobata Nee (Fagaceae).</title>
        <authorList>
            <person name="Sork V.L."/>
            <person name="Fitz-Gibbon S.T."/>
            <person name="Puiu D."/>
            <person name="Crepeau M."/>
            <person name="Gugger P.F."/>
            <person name="Sherman R."/>
            <person name="Stevens K."/>
            <person name="Langley C.H."/>
            <person name="Pellegrini M."/>
            <person name="Salzberg S.L."/>
        </authorList>
    </citation>
    <scope>NUCLEOTIDE SEQUENCE [LARGE SCALE GENOMIC DNA]</scope>
    <source>
        <strain evidence="2 3">cv. SW786</strain>
    </source>
</reference>
<evidence type="ECO:0000259" key="1">
    <source>
        <dbReference type="PROSITE" id="PS50181"/>
    </source>
</evidence>
<dbReference type="GeneID" id="115960452"/>
<dbReference type="EnsemblPlants" id="QL09p021311:mrna">
    <property type="protein sequence ID" value="QL09p021311:mrna:CDS:1"/>
    <property type="gene ID" value="QL09p021311"/>
</dbReference>
<dbReference type="EMBL" id="LRBV02000009">
    <property type="status" value="NOT_ANNOTATED_CDS"/>
    <property type="molecule type" value="Genomic_DNA"/>
</dbReference>
<proteinExistence type="predicted"/>
<dbReference type="KEGG" id="qlo:115960452"/>
<dbReference type="Gene3D" id="1.20.1280.50">
    <property type="match status" value="1"/>
</dbReference>
<sequence>MMSQSKEARPPMILRRRTNNHLPDEIVLEILARLPVKSVLRFRCVCKSWYSYITHPNFISTHLNHNHHHHHHDYVIHRPKSKSVSYHPPSRSNLQVCTLAFDRTFETISEFRIPFTFQSGYPRLVGSCNGILCFTDCVTSKSKDVYLWNPSIRKFKRLPDTCLTQLRTLVLGFGYDSQSNDYKVVRISQTRVKDVLAREVEVYSLSSDSWKRVGLGISWTPSAFSFSFNGILAFPFVSGHLHWMIEMTEEGGGQERRFTSMILSFDVNSEKFKELPLPDDEGSFIVTKCVTSFKGKLALIKFGFGVQPHSMLCSIWVMKEYGVLDSWNKLCVLPVDAFIDFTGFTNYGILLIQNMPRLVSTNCELERKYKSVLIDPETLHENEISIQVNYHLDVATYMESLALLDGANVVFH</sequence>
<protein>
    <recommendedName>
        <fullName evidence="1">F-box domain-containing protein</fullName>
    </recommendedName>
</protein>
<gene>
    <name evidence="2" type="primary">LOC115960452</name>
</gene>
<dbReference type="SUPFAM" id="SSF81383">
    <property type="entry name" value="F-box domain"/>
    <property type="match status" value="1"/>
</dbReference>
<feature type="domain" description="F-box" evidence="1">
    <location>
        <begin position="16"/>
        <end position="63"/>
    </location>
</feature>
<keyword evidence="3" id="KW-1185">Reference proteome</keyword>
<dbReference type="SMART" id="SM00256">
    <property type="entry name" value="FBOX"/>
    <property type="match status" value="1"/>
</dbReference>